<dbReference type="AlphaFoldDB" id="A0AAE7BC24"/>
<feature type="transmembrane region" description="Helical" evidence="1">
    <location>
        <begin position="7"/>
        <end position="23"/>
    </location>
</feature>
<sequence>MKKEKYISAIFAFILWGTWSYFINIKDENRFVSSFFQGIASFLITIFMVHLIVFFNRLFINSSAYVVAILTVMITSSIVFIGHLLINTQNIFYTIAPTVIVSLLFSVFMAKKVSKVN</sequence>
<proteinExistence type="predicted"/>
<feature type="transmembrane region" description="Helical" evidence="1">
    <location>
        <begin position="35"/>
        <end position="55"/>
    </location>
</feature>
<dbReference type="RefSeq" id="WP_129010316.1">
    <property type="nucleotide sequence ID" value="NZ_CP053835.1"/>
</dbReference>
<keyword evidence="1" id="KW-1133">Transmembrane helix</keyword>
<dbReference type="EMBL" id="CP053835">
    <property type="protein sequence ID" value="QKF76393.1"/>
    <property type="molecule type" value="Genomic_DNA"/>
</dbReference>
<keyword evidence="1" id="KW-0812">Transmembrane</keyword>
<name>A0AAE7BC24_9BACT</name>
<reference evidence="2 3" key="1">
    <citation type="submission" date="2020-05" db="EMBL/GenBank/DDBJ databases">
        <title>Complete genome sequencing of Campylobacter and Arcobacter type strains.</title>
        <authorList>
            <person name="Miller W.G."/>
            <person name="Yee E."/>
        </authorList>
    </citation>
    <scope>NUCLEOTIDE SEQUENCE [LARGE SCALE GENOMIC DNA]</scope>
    <source>
        <strain evidence="2 3">LMG 25694</strain>
    </source>
</reference>
<protein>
    <submittedName>
        <fullName evidence="2">Membrane protein</fullName>
    </submittedName>
</protein>
<evidence type="ECO:0000313" key="2">
    <source>
        <dbReference type="EMBL" id="QKF76393.1"/>
    </source>
</evidence>
<feature type="transmembrane region" description="Helical" evidence="1">
    <location>
        <begin position="64"/>
        <end position="85"/>
    </location>
</feature>
<gene>
    <name evidence="2" type="ORF">ADFLV_0333</name>
</gene>
<dbReference type="KEGG" id="adz:ADFLV_0333"/>
<dbReference type="Proteomes" id="UP000503313">
    <property type="component" value="Chromosome"/>
</dbReference>
<evidence type="ECO:0000256" key="1">
    <source>
        <dbReference type="SAM" id="Phobius"/>
    </source>
</evidence>
<keyword evidence="1" id="KW-0472">Membrane</keyword>
<accession>A0AAE7BC24</accession>
<evidence type="ECO:0000313" key="3">
    <source>
        <dbReference type="Proteomes" id="UP000503313"/>
    </source>
</evidence>
<organism evidence="2 3">
    <name type="scientific">Arcobacter defluvii</name>
    <dbReference type="NCBI Taxonomy" id="873191"/>
    <lineage>
        <taxon>Bacteria</taxon>
        <taxon>Pseudomonadati</taxon>
        <taxon>Campylobacterota</taxon>
        <taxon>Epsilonproteobacteria</taxon>
        <taxon>Campylobacterales</taxon>
        <taxon>Arcobacteraceae</taxon>
        <taxon>Arcobacter</taxon>
    </lineage>
</organism>
<feature type="transmembrane region" description="Helical" evidence="1">
    <location>
        <begin position="91"/>
        <end position="110"/>
    </location>
</feature>
<keyword evidence="3" id="KW-1185">Reference proteome</keyword>